<evidence type="ECO:0000259" key="2">
    <source>
        <dbReference type="Pfam" id="PF25794"/>
    </source>
</evidence>
<dbReference type="EnsemblMetazoa" id="HelroT182161">
    <property type="protein sequence ID" value="HelroP182161"/>
    <property type="gene ID" value="HelroG182161"/>
</dbReference>
<dbReference type="Gene3D" id="1.20.120.330">
    <property type="entry name" value="Nucleotidyltransferases domain 2"/>
    <property type="match status" value="1"/>
</dbReference>
<feature type="domain" description="HEPN" evidence="1">
    <location>
        <begin position="4161"/>
        <end position="4278"/>
    </location>
</feature>
<dbReference type="Gene3D" id="1.10.287.110">
    <property type="entry name" value="DnaJ domain"/>
    <property type="match status" value="1"/>
</dbReference>
<dbReference type="InterPro" id="IPR058210">
    <property type="entry name" value="SACS/Nov_dom"/>
</dbReference>
<proteinExistence type="predicted"/>
<dbReference type="PANTHER" id="PTHR15600">
    <property type="entry name" value="SACSIN"/>
    <property type="match status" value="1"/>
</dbReference>
<dbReference type="Pfam" id="PF05168">
    <property type="entry name" value="HEPN"/>
    <property type="match status" value="1"/>
</dbReference>
<dbReference type="NCBIfam" id="NF047352">
    <property type="entry name" value="P_loop_sacsin"/>
    <property type="match status" value="3"/>
</dbReference>
<feature type="domain" description="Sacsin/Nov" evidence="2">
    <location>
        <begin position="1333"/>
        <end position="1581"/>
    </location>
</feature>
<evidence type="ECO:0000313" key="4">
    <source>
        <dbReference type="EnsemblMetazoa" id="HelroP182161"/>
    </source>
</evidence>
<dbReference type="GeneID" id="20208396"/>
<reference evidence="5" key="1">
    <citation type="submission" date="2012-12" db="EMBL/GenBank/DDBJ databases">
        <authorList>
            <person name="Hellsten U."/>
            <person name="Grimwood J."/>
            <person name="Chapman J.A."/>
            <person name="Shapiro H."/>
            <person name="Aerts A."/>
            <person name="Otillar R.P."/>
            <person name="Terry A.Y."/>
            <person name="Boore J.L."/>
            <person name="Simakov O."/>
            <person name="Marletaz F."/>
            <person name="Cho S.-J."/>
            <person name="Edsinger-Gonzales E."/>
            <person name="Havlak P."/>
            <person name="Kuo D.-H."/>
            <person name="Larsson T."/>
            <person name="Lv J."/>
            <person name="Arendt D."/>
            <person name="Savage R."/>
            <person name="Osoegawa K."/>
            <person name="de Jong P."/>
            <person name="Lindberg D.R."/>
            <person name="Seaver E.C."/>
            <person name="Weisblat D.A."/>
            <person name="Putnam N.H."/>
            <person name="Grigoriev I.V."/>
            <person name="Rokhsar D.S."/>
        </authorList>
    </citation>
    <scope>NUCLEOTIDE SEQUENCE</scope>
</reference>
<sequence>MEPISRPGGRLRGSMIMPTLIQNLKNILEQYPDDGQILKEIIQNAEDAKASKVVFLIDMQTYGTNPKKLFCPELAMHQGPALYAYNDAILADKDWDGIRKLGSSNKVDDPLQVGRFGLGFKSVFHLTDLPGIYSGDVIGFLDPHEKYFHKKSIYTWDFTYEEERNEILTLSDQFSPFKQSLFNVNGNNFHHGRFNGTIFRFPLRKTKSELSDKCCSENDLRLLFYSLEKESHLLLLFLKNIESIECYKKYPDGSIEEIIKIKISESVKSIAKLKRKELLSKLESSFDANPKAPPFSVSYPLSLEVSKSQTSETTNWIITQHFNGHDTKFNDKNYLPLVGIATKAEMNISAPYGQIFCFLPLPLKSESPTGFNFHIHASFALEQNRRHIKHVSADQDPNNISDKDLLWNQFLLSEVFSKCLIELITFLIGWHSDDNDHSVPFLSSYKSAELKSDFANFVYSLMPNMVDVNVQWRGLVESFYKHHFNGVQFYSNCSSAWLDKRHLYFLNTNDEFEKQIFILIMKTDKKENCAIPIHLLNKLTPYNICILTNQELCKSYKRHQTLLNFSEEAKLKLLKCFEGIQHDLIGTDLLPLMDSTWTTFQSKSATNKIFILDGKYDEEKLFPMQKNKFLDKNKISKTLLNFAQKNTQVCHLDEFDFADLVRDALADFEINNKSCLTIDWLETVWKHLRQEFPNDLSKFDGLRLLPINERHVVKLSKNQCILQKLENLQIKSLCKILNLTYIEYSNCNIYSHSALKDYTLESNYLSVIKLIIHSSNYYEIVNKFTFLENGDKLNFLIGIAKETKDKRFDADEICLLKALPIFQTIDNGNRDAQRFVSIELVNMAPDEPLYVPVPSFGHLLDINDHYAKNLAKKLGVQFLSHSTLIDEFYLKPVKEKKSYFSNDEIQQLLKFLSQHIETLSASSVLFLTTYPFITTSNDRLVSPSQLFDPSEKNLSKILSADHFPSGDWAKVEYIKMLKCLKLKNIKNLSVNDFEEMAKNICKSTKFLELFNIFMDVLTERIELLENGCLRELLMEIECFPVETIKSQNYPESLRHKGKSENKNLACYHQVYSTLHENLIGSDSFLINSNKWPAIETILGWSSSPPMHLIKSHLFNIVQCFNSAETHLYMNILHDIYKYLNKQSKFQISMWFSTDFEWIWNGEGFSSKNNMILNTNSYKPYIHSMPPELNNYDSLWKSCEIQTEVDPMNVLNRIRDYHVENAKILSDDRIDSDLNLAVQTLKNIANNISRYENVDVCIPIKTNERRLAFELSTNCAFCDEEWYKLGFNCNDLDANVFLIHEKIPIDVAKKLNVPNYVSKYLNADEFDCEYEQSEELTVRIKNLLKDYTDGLAIFKELIQNADDAKASEISFVYDQRQNLEARSILFDEKMKDLQGPAIWCHNNATFTDRDFDNLIKLGGATKEGERNKIGKFGLGFNSVYHLTDVPMFVSNQNIVFFDPHRKYLGKAVHSKSCAGIKLHLKKHKNRIEKFIHQFMPFHKIFSCDFSEDSKMSKYDGTLFRFPLRTEKQASESLICNKHYNSKEVRELIKCLFNLGENLIMFTRNIRKIQLFSISNDSENLNMEKIFTVERNVITDLVRDVEKVCNIFKPHRHTSESEFNEIESEFNETYTNNLYIIEMKTTEYEAAMSKREIESYWIVSWCHCSNSSFYNSSTLPIGSVAGRLITTKNKNLYDVPEKSDDTKSYIYSFLPVSLACNFPVHVNGNFSLNSSRTHLHERDHFDKEDRRCEWNEYLMTGPVAVAYCHMLHHLAKITTSNIYDIFPVNTGNRSKYHALLTESVYKHLLISDYEVCKSVLKDNIFKLTKCLTMDLVLRNLNFADSVFSILQLTAVESSFTDLPVEVLNSILHSKFSKLFSSCLISPVNFYKQWFLPHMSEIPLLPKMNVLIETILNKDLKEFLLHEQCIPATPFGDRLLNVKSLIDPECELAELYDPNEERFPFVPLSLDRLKYYTELRTHGMTRKEISCEDIIDRCRSIENNPDTVCKRLKIVIEQIRLKVNQNKFDEFKNIVQGIRMFEKIEKPKEWILSWKISNFPLVSIEESYLKSNAMLPAVNHFIINEKICNLGDLKLFFDLKNKTIPFETMKIFLNEISNKFDETDNYKLKDENYYKFITDVMSEFNQEVSKNAYHDFLCDLKTSKFILAKDTNSLTLVSIDQCCLGFHPNLLPYICSHSDCYSQIDMKTCKEVLGMSESFKADDYVRVLNTIKSKFNSNELDEKHVSIVVQILSLLAEHTKDLNPTNELLSNIPIINENNILTPSNEILYNNLTWNKLKNNSYCNSKISRDTATKLKLKYVANNIMSEYKISMPFGQHENLVDRLNTILTSYNLKEDVLKEMLQNADDSNATEVHFIRDERQHGTVKIFDGSWQPQQGPALCIYNNKSFSEQDLEGIQKLGRGSKRDDVLKTGHFGVGFNSVYQITDVPSFITTVLGEKNLGTVVGFFDPNCKFLLDSDKSNPGGLYKKEVLAETFTDVYSGFLQDFEKYDVSEGGTIFRLPLRNAKSKEKSEIKQDVVYLKDIKEIFNIFETKICESLIFLKSITSLSLVVIDEKKHDEVIFNVKTILSKSDATKKSNFIKSVKNGARNLSKRKIQLHKVQSKEIVYRAQLTGNDSVTSNWVVVQRFGFENTDKISEKVKIEYSNQNIPLLPLGGVAIPANSLKNGEKFSSKIFNLLPLAFETNLPCHIDGNFVMSHEGRRDLLKESCSNETYKSEWNELIFSQIIVPAYCSLLMFYKNDLSNVNDYEELVEKCNKVYYKIFPSSENDDFLKKYLVERFYQYIHENKEVLFLEHKNNGTSSNICWISSGKDEDIYFDNVNYQISKYLQPPQLQPLTDFEIFEKLNEENIKNIITNLGMRLISCPYHVYKNFVNFNLDIKILSPTFIKQFMTNSKYLEGKKVKIHDTVFKNPKNLKLFLKYLTFEDKNLINGLPVLLSADEHICTACPENGLFESKYAPIFPHKQHQFVHPTVEMYFKDCVEVFEPNLINSESTVSSKLIVKELTILEFKNFLNDFEPIKHFENTKCIEVQFENVLSKFNPPEDWLLSVWKCIESLHNDNIFNEISNFSILPVEKFDNRTNATTWFYPISKSLCVLKPLNDIQSSSREIFKVLKNLGLPILKHFHKNSNFFSIHANNPYSSINDFMDKLVVSVTNPSHVLKALSDACKDGATIKFFNSKLILKYFSQNVDSFKTKSIDELKKLSMFCDVNNTVCALNSSKVVTIPSGIPQFPIEKFPFNQCIYLKRDHMFDGLYKRITSDHYETLDFYAKIIFPNFDTLNDAEKLEHLKFIKSQTNQLYDEQNLKLMLKNICFLKTPSGQQLQTSKFYSKNHCLFNLMEKNFPSSPYDKKEWNNFLKLCGLNVNLSSEKFIEYAFKVQSFDVGQGKIISSHLLNSLTGKTVSNDGSIQSEAIELNHGFVQKIKQIPFIVPHKIDETYLKIHDGFSKNTYIKISDSKLSRDLEYYWTACDILPPIFNGELLHLSQKCSLNEFDLNLMISHMKKTYGSINEVKNILFSYDPFRHFVEGLTNNYLDKLKEHANLSSNILSELSNLPIIFVNSKENFVQAHQCAIDITEKDQIPPYIFKLPSNYGPHAEFLMKLGASKHITIEQCIKPLETLKNEYGNSKLKYDDLCYANKLFDLFLKLLTTPSSLSVKKLFIPCKFGTLESSELVVCLNKNADIFNGLNLSLLGRPLLKHKLFDRLMHLPENIRPKLFSDFVRENISSLGKLLPKPGAIEKIEEKLNNINFKNGFEIIINKAISDKTLSKKIIGQMFDDEVVFECYEHIELVSVWGDDVVEDSKRKVYFHPKSYSDNKIVMCVNASSHIIEYELVYKLSEHLIGLYVKEKKDILAVLALEKILNSNLDKLNILLYECGYEDLLRTRLFEIKLGVEIPLEDHFTLMQDDFKFFKQQLVAYEEKDSFDDDKEGDPKYILVQIIEIVGTDPSSISSDYEVDFGQHRKTVPAVQLFSFAKVIDPEKLSVVLMNPENETSTLHTVKVFNTLKEAIDDLKQKLKEIWKLDDEAKKKKAIKRLFLKWHPDKNPTNFSHCNEVFKHLQILIQMLEDGKSIDDYYETTKVDFSSTSRTSSSYFNTDYFDRMSRRAQQHSFCQKNSGSSNSHSSGHFSYRNTHNSFFAKFKHVPTKKPKEAKLFLDQANYDFNAASNDAPQTYQWMCVKYYMVVQNSLKAVQCMKDHSKLSHKSSSLSHLATELYDADLSRWSKEMDSLLQDLNHLTTPSSNQTASDKITCAHADQAKEIAENVFKKCSKMIS</sequence>
<feature type="domain" description="Sacsin/Nov" evidence="2">
    <location>
        <begin position="2330"/>
        <end position="2570"/>
    </location>
</feature>
<protein>
    <submittedName>
        <fullName evidence="3 4">Uncharacterized protein</fullName>
    </submittedName>
</protein>
<dbReference type="Pfam" id="PF25794">
    <property type="entry name" value="SACS"/>
    <property type="match status" value="3"/>
</dbReference>
<feature type="domain" description="Sacsin/Nov" evidence="2">
    <location>
        <begin position="19"/>
        <end position="248"/>
    </location>
</feature>
<accession>T1FHU7</accession>
<dbReference type="STRING" id="6412.T1FHU7"/>
<dbReference type="InterPro" id="IPR036890">
    <property type="entry name" value="HATPase_C_sf"/>
</dbReference>
<dbReference type="SUPFAM" id="SSF55874">
    <property type="entry name" value="ATPase domain of HSP90 chaperone/DNA topoisomerase II/histidine kinase"/>
    <property type="match status" value="3"/>
</dbReference>
<evidence type="ECO:0000313" key="3">
    <source>
        <dbReference type="EMBL" id="ESN91189.1"/>
    </source>
</evidence>
<evidence type="ECO:0000259" key="1">
    <source>
        <dbReference type="Pfam" id="PF05168"/>
    </source>
</evidence>
<gene>
    <name evidence="4" type="primary">20208396</name>
    <name evidence="3" type="ORF">HELRODRAFT_182161</name>
</gene>
<dbReference type="CTD" id="20208396"/>
<dbReference type="HOGENOM" id="CLU_000100_0_0_1"/>
<keyword evidence="5" id="KW-1185">Reference proteome</keyword>
<reference evidence="3 5" key="2">
    <citation type="journal article" date="2013" name="Nature">
        <title>Insights into bilaterian evolution from three spiralian genomes.</title>
        <authorList>
            <person name="Simakov O."/>
            <person name="Marletaz F."/>
            <person name="Cho S.J."/>
            <person name="Edsinger-Gonzales E."/>
            <person name="Havlak P."/>
            <person name="Hellsten U."/>
            <person name="Kuo D.H."/>
            <person name="Larsson T."/>
            <person name="Lv J."/>
            <person name="Arendt D."/>
            <person name="Savage R."/>
            <person name="Osoegawa K."/>
            <person name="de Jong P."/>
            <person name="Grimwood J."/>
            <person name="Chapman J.A."/>
            <person name="Shapiro H."/>
            <person name="Aerts A."/>
            <person name="Otillar R.P."/>
            <person name="Terry A.Y."/>
            <person name="Boore J.L."/>
            <person name="Grigoriev I.V."/>
            <person name="Lindberg D.R."/>
            <person name="Seaver E.C."/>
            <person name="Weisblat D.A."/>
            <person name="Putnam N.H."/>
            <person name="Rokhsar D.S."/>
        </authorList>
    </citation>
    <scope>NUCLEOTIDE SEQUENCE</scope>
</reference>
<name>T1FHU7_HELRO</name>
<dbReference type="KEGG" id="hro:HELRODRAFT_182161"/>
<dbReference type="OrthoDB" id="5963011at2759"/>
<dbReference type="eggNOG" id="ENOG502QQPY">
    <property type="taxonomic scope" value="Eukaryota"/>
</dbReference>
<dbReference type="Proteomes" id="UP000015101">
    <property type="component" value="Unassembled WGS sequence"/>
</dbReference>
<dbReference type="InterPro" id="IPR052972">
    <property type="entry name" value="Sacsin_chaperone_reg"/>
</dbReference>
<dbReference type="InterPro" id="IPR036869">
    <property type="entry name" value="J_dom_sf"/>
</dbReference>
<organism evidence="4 5">
    <name type="scientific">Helobdella robusta</name>
    <name type="common">Californian leech</name>
    <dbReference type="NCBI Taxonomy" id="6412"/>
    <lineage>
        <taxon>Eukaryota</taxon>
        <taxon>Metazoa</taxon>
        <taxon>Spiralia</taxon>
        <taxon>Lophotrochozoa</taxon>
        <taxon>Annelida</taxon>
        <taxon>Clitellata</taxon>
        <taxon>Hirudinea</taxon>
        <taxon>Rhynchobdellida</taxon>
        <taxon>Glossiphoniidae</taxon>
        <taxon>Helobdella</taxon>
    </lineage>
</organism>
<dbReference type="EMBL" id="KB097710">
    <property type="protein sequence ID" value="ESN91189.1"/>
    <property type="molecule type" value="Genomic_DNA"/>
</dbReference>
<dbReference type="RefSeq" id="XP_009030711.1">
    <property type="nucleotide sequence ID" value="XM_009032463.1"/>
</dbReference>
<dbReference type="InParanoid" id="T1FHU7"/>
<dbReference type="PANTHER" id="PTHR15600:SF42">
    <property type="entry name" value="SACSIN"/>
    <property type="match status" value="1"/>
</dbReference>
<dbReference type="InterPro" id="IPR007842">
    <property type="entry name" value="HEPN_dom"/>
</dbReference>
<dbReference type="Gene3D" id="3.30.565.10">
    <property type="entry name" value="Histidine kinase-like ATPase, C-terminal domain"/>
    <property type="match status" value="2"/>
</dbReference>
<dbReference type="GO" id="GO:0030544">
    <property type="term" value="F:Hsp70 protein binding"/>
    <property type="evidence" value="ECO:0000318"/>
    <property type="project" value="GO_Central"/>
</dbReference>
<dbReference type="SUPFAM" id="SSF46565">
    <property type="entry name" value="Chaperone J-domain"/>
    <property type="match status" value="1"/>
</dbReference>
<reference evidence="4" key="3">
    <citation type="submission" date="2015-06" db="UniProtKB">
        <authorList>
            <consortium name="EnsemblMetazoa"/>
        </authorList>
    </citation>
    <scope>IDENTIFICATION</scope>
</reference>
<dbReference type="EMBL" id="AMQM01008001">
    <property type="status" value="NOT_ANNOTATED_CDS"/>
    <property type="molecule type" value="Genomic_DNA"/>
</dbReference>
<evidence type="ECO:0000313" key="5">
    <source>
        <dbReference type="Proteomes" id="UP000015101"/>
    </source>
</evidence>